<feature type="domain" description="ATPase AAA-type core" evidence="1">
    <location>
        <begin position="53"/>
        <end position="279"/>
    </location>
</feature>
<dbReference type="PANTHER" id="PTHR43581">
    <property type="entry name" value="ATP/GTP PHOSPHATASE"/>
    <property type="match status" value="1"/>
</dbReference>
<organism evidence="2 3">
    <name type="scientific">Nostoc flagelliforme FACHB-838</name>
    <dbReference type="NCBI Taxonomy" id="2692904"/>
    <lineage>
        <taxon>Bacteria</taxon>
        <taxon>Bacillati</taxon>
        <taxon>Cyanobacteriota</taxon>
        <taxon>Cyanophyceae</taxon>
        <taxon>Nostocales</taxon>
        <taxon>Nostocaceae</taxon>
        <taxon>Nostoc</taxon>
    </lineage>
</organism>
<evidence type="ECO:0000313" key="2">
    <source>
        <dbReference type="EMBL" id="MBD2534295.1"/>
    </source>
</evidence>
<sequence length="513" mass="57905">MPGTKLSSIESQLIKQWNNPKAFPQPRLSSMVISGVSGVRGIKNFCINLDRPITAICGKAGVGKSTILSLLRLAFENSSSIDTAQYTFDNLFLTTHIDPAFTDFEIKWKYINQRPDPKIYDEVIFDGINRSFSANRPNKNIIFVSTSRSILGLNHISVASHFKTNPVFDTTFALNEKFRQRLSDTLGKTFYEAALNITDDLKLRSCLSGKKYSSLNMSSGEDVLIELFCILQTAEVQSLILIEDIESGLYPSAITRFAPHLIEICQDKKFQMIITTRSLDFLDALPRQFRCLIEFNNVSHQIHDFVAKNKVISSISSTFEPDIIIFCEDSVAESLIRLAVPGHIRRRLKIVCGRTKSKLASLAEAHIISGWQQRVLIVWDGDVIAEDITKWMNSLDMSSEDKNSKINRIKLPGTVPPEQWIVEILSCPEGLQLLASELREDEIHAEFLLNTMKTFFKHHNVFRETAQLTQLDELTVANVLVKAVDRLSSKPLAILRNQLDRIANGEQVIEVET</sequence>
<dbReference type="Pfam" id="PF13304">
    <property type="entry name" value="AAA_21"/>
    <property type="match status" value="1"/>
</dbReference>
<proteinExistence type="predicted"/>
<dbReference type="SUPFAM" id="SSF52540">
    <property type="entry name" value="P-loop containing nucleoside triphosphate hydrolases"/>
    <property type="match status" value="1"/>
</dbReference>
<accession>A0ABR8DY86</accession>
<evidence type="ECO:0000259" key="1">
    <source>
        <dbReference type="Pfam" id="PF13304"/>
    </source>
</evidence>
<gene>
    <name evidence="2" type="ORF">H6G97_34160</name>
</gene>
<dbReference type="EMBL" id="JACJSI010000150">
    <property type="protein sequence ID" value="MBD2534295.1"/>
    <property type="molecule type" value="Genomic_DNA"/>
</dbReference>
<keyword evidence="3" id="KW-1185">Reference proteome</keyword>
<dbReference type="InterPro" id="IPR051396">
    <property type="entry name" value="Bact_Antivir_Def_Nuclease"/>
</dbReference>
<dbReference type="RefSeq" id="WP_190944804.1">
    <property type="nucleotide sequence ID" value="NZ_JACJSI010000150.1"/>
</dbReference>
<keyword evidence="2" id="KW-0067">ATP-binding</keyword>
<dbReference type="GO" id="GO:0005524">
    <property type="term" value="F:ATP binding"/>
    <property type="evidence" value="ECO:0007669"/>
    <property type="project" value="UniProtKB-KW"/>
</dbReference>
<protein>
    <submittedName>
        <fullName evidence="2">ATP-binding protein</fullName>
    </submittedName>
</protein>
<dbReference type="InterPro" id="IPR027417">
    <property type="entry name" value="P-loop_NTPase"/>
</dbReference>
<keyword evidence="2" id="KW-0547">Nucleotide-binding</keyword>
<comment type="caution">
    <text evidence="2">The sequence shown here is derived from an EMBL/GenBank/DDBJ whole genome shotgun (WGS) entry which is preliminary data.</text>
</comment>
<dbReference type="Proteomes" id="UP000623440">
    <property type="component" value="Unassembled WGS sequence"/>
</dbReference>
<evidence type="ECO:0000313" key="3">
    <source>
        <dbReference type="Proteomes" id="UP000623440"/>
    </source>
</evidence>
<dbReference type="InterPro" id="IPR003959">
    <property type="entry name" value="ATPase_AAA_core"/>
</dbReference>
<dbReference type="PANTHER" id="PTHR43581:SF2">
    <property type="entry name" value="EXCINUCLEASE ATPASE SUBUNIT"/>
    <property type="match status" value="1"/>
</dbReference>
<reference evidence="2 3" key="1">
    <citation type="journal article" date="2020" name="ISME J.">
        <title>Comparative genomics reveals insights into cyanobacterial evolution and habitat adaptation.</title>
        <authorList>
            <person name="Chen M.Y."/>
            <person name="Teng W.K."/>
            <person name="Zhao L."/>
            <person name="Hu C.X."/>
            <person name="Zhou Y.K."/>
            <person name="Han B.P."/>
            <person name="Song L.R."/>
            <person name="Shu W.S."/>
        </authorList>
    </citation>
    <scope>NUCLEOTIDE SEQUENCE [LARGE SCALE GENOMIC DNA]</scope>
    <source>
        <strain evidence="2 3">FACHB-838</strain>
    </source>
</reference>
<dbReference type="Gene3D" id="3.40.50.300">
    <property type="entry name" value="P-loop containing nucleotide triphosphate hydrolases"/>
    <property type="match status" value="1"/>
</dbReference>
<name>A0ABR8DY86_9NOSO</name>